<dbReference type="AlphaFoldDB" id="A0AAV3I1Q4"/>
<proteinExistence type="predicted"/>
<accession>A0AAV3I1Q4</accession>
<evidence type="ECO:0000313" key="1">
    <source>
        <dbReference type="EMBL" id="ELW31055.1"/>
    </source>
</evidence>
<gene>
    <name evidence="1" type="ORF">EC34880_3775</name>
</gene>
<organism evidence="1 2">
    <name type="scientific">Escherichia coli 3.4880</name>
    <dbReference type="NCBI Taxonomy" id="1051347"/>
    <lineage>
        <taxon>Bacteria</taxon>
        <taxon>Pseudomonadati</taxon>
        <taxon>Pseudomonadota</taxon>
        <taxon>Gammaproteobacteria</taxon>
        <taxon>Enterobacterales</taxon>
        <taxon>Enterobacteriaceae</taxon>
        <taxon>Escherichia</taxon>
    </lineage>
</organism>
<evidence type="ECO:0000313" key="2">
    <source>
        <dbReference type="Proteomes" id="UP000011584"/>
    </source>
</evidence>
<protein>
    <submittedName>
        <fullName evidence="1">Uncharacterized protein</fullName>
    </submittedName>
</protein>
<reference evidence="1 2" key="1">
    <citation type="submission" date="2012-11" db="EMBL/GenBank/DDBJ databases">
        <title>Genomic anatomy of Escherichia coli O157:H7 outbreaks.</title>
        <authorList>
            <person name="Tracy H.T."/>
            <person name="Eppinger M."/>
            <person name="Daugherty S."/>
            <person name="Agrawal S."/>
            <person name="Galens K."/>
            <person name="Tallon L."/>
            <person name="Shefchek K."/>
            <person name="Parankush S."/>
            <person name="Cebula T.A."/>
            <person name="Feng P."/>
            <person name="Soderlund R."/>
            <person name="Mammel M.K."/>
            <person name="DebRoy C."/>
            <person name="Dudley E.G."/>
            <person name="Tarr P.I."/>
            <person name="Fraser-Liggett C."/>
            <person name="Ravel J."/>
        </authorList>
    </citation>
    <scope>NUCLEOTIDE SEQUENCE [LARGE SCALE GENOMIC DNA]</scope>
    <source>
        <strain evidence="1 2">3.4880</strain>
    </source>
</reference>
<comment type="caution">
    <text evidence="1">The sequence shown here is derived from an EMBL/GenBank/DDBJ whole genome shotgun (WGS) entry which is preliminary data.</text>
</comment>
<dbReference type="Proteomes" id="UP000011584">
    <property type="component" value="Unassembled WGS sequence"/>
</dbReference>
<name>A0AAV3I1Q4_ECOLX</name>
<sequence>MFNLKLAEYLVLYNSKILHKSFKLQKSVEYIISTVRRKIYRKDTNICQ</sequence>
<dbReference type="EMBL" id="AOET01000103">
    <property type="protein sequence ID" value="ELW31055.1"/>
    <property type="molecule type" value="Genomic_DNA"/>
</dbReference>